<evidence type="ECO:0000256" key="3">
    <source>
        <dbReference type="ARBA" id="ARBA00022552"/>
    </source>
</evidence>
<evidence type="ECO:0000256" key="7">
    <source>
        <dbReference type="SAM" id="MobiDB-lite"/>
    </source>
</evidence>
<dbReference type="SUPFAM" id="SSF52113">
    <property type="entry name" value="BRCT domain"/>
    <property type="match status" value="1"/>
</dbReference>
<keyword evidence="3" id="KW-0698">rRNA processing</keyword>
<comment type="subcellular location">
    <subcellularLocation>
        <location evidence="1">Nucleus</location>
        <location evidence="1">Nucleolus</location>
    </subcellularLocation>
</comment>
<keyword evidence="2" id="KW-0690">Ribosome biogenesis</keyword>
<comment type="function">
    <text evidence="5">Component of the PeBoW complex, which is required for maturation of 28S and 5.8S ribosomal RNAs and formation of the 60S ribosome.</text>
</comment>
<dbReference type="STRING" id="9402.L5KZD0"/>
<evidence type="ECO:0000256" key="1">
    <source>
        <dbReference type="ARBA" id="ARBA00004604"/>
    </source>
</evidence>
<dbReference type="PANTHER" id="PTHR12221:SF6">
    <property type="entry name" value="PESCADILLO HOMOLOG"/>
    <property type="match status" value="1"/>
</dbReference>
<dbReference type="Proteomes" id="UP000010552">
    <property type="component" value="Unassembled WGS sequence"/>
</dbReference>
<dbReference type="GO" id="GO:0003723">
    <property type="term" value="F:RNA binding"/>
    <property type="evidence" value="ECO:0007669"/>
    <property type="project" value="TreeGrafter"/>
</dbReference>
<gene>
    <name evidence="8" type="ORF">PAL_GLEAN10014124</name>
</gene>
<dbReference type="InterPro" id="IPR010613">
    <property type="entry name" value="PES"/>
</dbReference>
<proteinExistence type="predicted"/>
<dbReference type="InParanoid" id="L5KZD0"/>
<evidence type="ECO:0000256" key="4">
    <source>
        <dbReference type="ARBA" id="ARBA00023242"/>
    </source>
</evidence>
<accession>L5KZD0</accession>
<dbReference type="GO" id="GO:0070545">
    <property type="term" value="C:PeBoW complex"/>
    <property type="evidence" value="ECO:0007669"/>
    <property type="project" value="UniProtKB-ARBA"/>
</dbReference>
<feature type="compositionally biased region" description="Acidic residues" evidence="7">
    <location>
        <begin position="139"/>
        <end position="168"/>
    </location>
</feature>
<keyword evidence="9" id="KW-1185">Reference proteome</keyword>
<feature type="compositionally biased region" description="Basic and acidic residues" evidence="7">
    <location>
        <begin position="250"/>
        <end position="261"/>
    </location>
</feature>
<sequence length="261" mass="29338">MTARAQEDVEPEREAGFANTAGSSRQRCAACAMSSGGDVSWDKSLCIGATYDITDSCITHQIVDRPGQQTPVIGRYYVQPQWVFDAVNARLLLPVADYFPGEQLSPYLSPFVSEKEGNYVPPEKLKLLVLQRGQHPEDLNESEEEEEGKDNNGDEEGENEEEEEDDVEAGSGKEEEAWLTALEEQRMEEKKPRVMAGTVKRRTEKERGKEEGARSKEKRGEGKEERKVKEKRKDGNQDGRGKKRRGKGKVSKDRTCDRRGG</sequence>
<dbReference type="EMBL" id="KB030429">
    <property type="protein sequence ID" value="ELK16834.1"/>
    <property type="molecule type" value="Genomic_DNA"/>
</dbReference>
<dbReference type="Gene3D" id="3.40.50.10190">
    <property type="entry name" value="BRCT domain"/>
    <property type="match status" value="1"/>
</dbReference>
<protein>
    <submittedName>
        <fullName evidence="8">Pescadillo like protein</fullName>
    </submittedName>
</protein>
<feature type="region of interest" description="Disordered" evidence="7">
    <location>
        <begin position="134"/>
        <end position="261"/>
    </location>
</feature>
<evidence type="ECO:0000256" key="5">
    <source>
        <dbReference type="ARBA" id="ARBA00055102"/>
    </source>
</evidence>
<evidence type="ECO:0000313" key="8">
    <source>
        <dbReference type="EMBL" id="ELK16834.1"/>
    </source>
</evidence>
<dbReference type="GO" id="GO:0000463">
    <property type="term" value="P:maturation of LSU-rRNA from tricistronic rRNA transcript (SSU-rRNA, 5.8S rRNA, LSU-rRNA)"/>
    <property type="evidence" value="ECO:0007669"/>
    <property type="project" value="TreeGrafter"/>
</dbReference>
<feature type="region of interest" description="Disordered" evidence="7">
    <location>
        <begin position="1"/>
        <end position="20"/>
    </location>
</feature>
<keyword evidence="4" id="KW-0539">Nucleus</keyword>
<feature type="compositionally biased region" description="Basic and acidic residues" evidence="7">
    <location>
        <begin position="201"/>
        <end position="240"/>
    </location>
</feature>
<evidence type="ECO:0000256" key="2">
    <source>
        <dbReference type="ARBA" id="ARBA00022517"/>
    </source>
</evidence>
<dbReference type="InterPro" id="IPR036420">
    <property type="entry name" value="BRCT_dom_sf"/>
</dbReference>
<reference evidence="9" key="1">
    <citation type="journal article" date="2013" name="Science">
        <title>Comparative analysis of bat genomes provides insight into the evolution of flight and immunity.</title>
        <authorList>
            <person name="Zhang G."/>
            <person name="Cowled C."/>
            <person name="Shi Z."/>
            <person name="Huang Z."/>
            <person name="Bishop-Lilly K.A."/>
            <person name="Fang X."/>
            <person name="Wynne J.W."/>
            <person name="Xiong Z."/>
            <person name="Baker M.L."/>
            <person name="Zhao W."/>
            <person name="Tachedjian M."/>
            <person name="Zhu Y."/>
            <person name="Zhou P."/>
            <person name="Jiang X."/>
            <person name="Ng J."/>
            <person name="Yang L."/>
            <person name="Wu L."/>
            <person name="Xiao J."/>
            <person name="Feng Y."/>
            <person name="Chen Y."/>
            <person name="Sun X."/>
            <person name="Zhang Y."/>
            <person name="Marsh G.A."/>
            <person name="Crameri G."/>
            <person name="Broder C.C."/>
            <person name="Frey K.G."/>
            <person name="Wang L.F."/>
            <person name="Wang J."/>
        </authorList>
    </citation>
    <scope>NUCLEOTIDE SEQUENCE [LARGE SCALE GENOMIC DNA]</scope>
</reference>
<feature type="compositionally biased region" description="Basic and acidic residues" evidence="7">
    <location>
        <begin position="183"/>
        <end position="192"/>
    </location>
</feature>
<evidence type="ECO:0000256" key="6">
    <source>
        <dbReference type="ARBA" id="ARBA00062503"/>
    </source>
</evidence>
<dbReference type="PANTHER" id="PTHR12221">
    <property type="entry name" value="PESCADILLO - RELATED"/>
    <property type="match status" value="1"/>
</dbReference>
<organism evidence="8 9">
    <name type="scientific">Pteropus alecto</name>
    <name type="common">Black flying fox</name>
    <dbReference type="NCBI Taxonomy" id="9402"/>
    <lineage>
        <taxon>Eukaryota</taxon>
        <taxon>Metazoa</taxon>
        <taxon>Chordata</taxon>
        <taxon>Craniata</taxon>
        <taxon>Vertebrata</taxon>
        <taxon>Euteleostomi</taxon>
        <taxon>Mammalia</taxon>
        <taxon>Eutheria</taxon>
        <taxon>Laurasiatheria</taxon>
        <taxon>Chiroptera</taxon>
        <taxon>Yinpterochiroptera</taxon>
        <taxon>Pteropodoidea</taxon>
        <taxon>Pteropodidae</taxon>
        <taxon>Pteropodinae</taxon>
        <taxon>Pteropus</taxon>
    </lineage>
</organism>
<comment type="subunit">
    <text evidence="6">Component of the PeBoW complex, composed of BOP1, PES1 and WDR12. The complex is held together by BOP1, which interacts with PES1 via its N-terminal domain and with WDR12 via a high-affinity interaction between the seven-bladed beta-propeller domains of the 2 proteins. The PeBoW complex associates with the 66S pre-ribosome. The PeBoW complex also associates with DDX27, PES1 interacts directly with DDX27. Interacts with IRS1 and UBTF. May interact with MAP1B.</text>
</comment>
<name>L5KZD0_PTEAL</name>
<dbReference type="AlphaFoldDB" id="L5KZD0"/>
<evidence type="ECO:0000313" key="9">
    <source>
        <dbReference type="Proteomes" id="UP000010552"/>
    </source>
</evidence>
<dbReference type="FunFam" id="3.40.50.10190:FF:000002">
    <property type="entry name" value="Pescadillo homolog"/>
    <property type="match status" value="1"/>
</dbReference>